<name>A0A516NLH7_9NOCA</name>
<evidence type="ECO:0000313" key="1">
    <source>
        <dbReference type="EMBL" id="QDP79771.1"/>
    </source>
</evidence>
<evidence type="ECO:0000313" key="2">
    <source>
        <dbReference type="Proteomes" id="UP000317039"/>
    </source>
</evidence>
<gene>
    <name evidence="1" type="ORF">FOH10_14655</name>
</gene>
<organism evidence="1 2">
    <name type="scientific">Nocardia otitidiscaviarum</name>
    <dbReference type="NCBI Taxonomy" id="1823"/>
    <lineage>
        <taxon>Bacteria</taxon>
        <taxon>Bacillati</taxon>
        <taxon>Actinomycetota</taxon>
        <taxon>Actinomycetes</taxon>
        <taxon>Mycobacteriales</taxon>
        <taxon>Nocardiaceae</taxon>
        <taxon>Nocardia</taxon>
    </lineage>
</organism>
<dbReference type="GeneID" id="80333622"/>
<dbReference type="Proteomes" id="UP000317039">
    <property type="component" value="Chromosome"/>
</dbReference>
<dbReference type="KEGG" id="nod:FOH10_14655"/>
<dbReference type="RefSeq" id="WP_143981130.1">
    <property type="nucleotide sequence ID" value="NZ_CP041695.1"/>
</dbReference>
<protein>
    <submittedName>
        <fullName evidence="1">Uncharacterized protein</fullName>
    </submittedName>
</protein>
<dbReference type="AlphaFoldDB" id="A0A516NLH7"/>
<dbReference type="EMBL" id="CP041695">
    <property type="protein sequence ID" value="QDP79771.1"/>
    <property type="molecule type" value="Genomic_DNA"/>
</dbReference>
<reference evidence="1 2" key="1">
    <citation type="submission" date="2019-07" db="EMBL/GenBank/DDBJ databases">
        <title>Complete Genome Sequence and Methylome Analysis of Nocardia otitidis-caviarum NEB252.</title>
        <authorList>
            <person name="Fomenkov A."/>
            <person name="Anton B.P."/>
            <person name="Vincze T."/>
            <person name="Roberts R.J."/>
        </authorList>
    </citation>
    <scope>NUCLEOTIDE SEQUENCE [LARGE SCALE GENOMIC DNA]</scope>
    <source>
        <strain evidence="1 2">NEB252</strain>
    </source>
</reference>
<accession>A0A516NLH7</accession>
<sequence>MSTPSATLTVWAGSWLAGHSAPDDVLDALRAWAPRQTVAAGDPVTGGHTGLPWASDDSLDAHGAGIMVLLKLIREAVAGPGARARLVLPVPGDVRGLPGGTEFASAAMEVGEGLLLGAPGGHGTGLVPTWSDDDTLRWTVYATPVPPTSEPDMPLGEAEFTMRQAVRDAADALQRLQTTRLGTGTAGPRELVEAELASHSKHRYPDSMPLRARRILDTADQVAAILTVAEREPASAPTSASAAAAQETLLRPLWNAIRGARLAAVHAAGS</sequence>
<proteinExistence type="predicted"/>